<dbReference type="InterPro" id="IPR029063">
    <property type="entry name" value="SAM-dependent_MTases_sf"/>
</dbReference>
<dbReference type="RefSeq" id="WP_345337435.1">
    <property type="nucleotide sequence ID" value="NZ_BAABJZ010000106.1"/>
</dbReference>
<proteinExistence type="predicted"/>
<keyword evidence="2" id="KW-0808">Transferase</keyword>
<dbReference type="InterPro" id="IPR025714">
    <property type="entry name" value="Methyltranfer_dom"/>
</dbReference>
<accession>A0ABP9FIV8</accession>
<dbReference type="GO" id="GO:0008168">
    <property type="term" value="F:methyltransferase activity"/>
    <property type="evidence" value="ECO:0007669"/>
    <property type="project" value="UniProtKB-KW"/>
</dbReference>
<dbReference type="Proteomes" id="UP001499988">
    <property type="component" value="Unassembled WGS sequence"/>
</dbReference>
<feature type="domain" description="Methyltransferase" evidence="1">
    <location>
        <begin position="117"/>
        <end position="228"/>
    </location>
</feature>
<dbReference type="GO" id="GO:0032259">
    <property type="term" value="P:methylation"/>
    <property type="evidence" value="ECO:0007669"/>
    <property type="project" value="UniProtKB-KW"/>
</dbReference>
<evidence type="ECO:0000259" key="1">
    <source>
        <dbReference type="Pfam" id="PF13679"/>
    </source>
</evidence>
<keyword evidence="3" id="KW-1185">Reference proteome</keyword>
<dbReference type="EMBL" id="BAABJZ010000106">
    <property type="protein sequence ID" value="GAA4903009.1"/>
    <property type="molecule type" value="Genomic_DNA"/>
</dbReference>
<protein>
    <submittedName>
        <fullName evidence="2">Methyltransferase</fullName>
    </submittedName>
</protein>
<name>A0ABP9FIV8_9GAMM</name>
<dbReference type="Pfam" id="PF13679">
    <property type="entry name" value="Methyltransf_32"/>
    <property type="match status" value="1"/>
</dbReference>
<keyword evidence="2" id="KW-0489">Methyltransferase</keyword>
<sequence length="397" mass="45178">MLLQKQFADLVPHLLRDQSFWRPQPFNDRDPDWLTEYPRLASELLSLNDAQVSKMEACDDALYSWFSAYLPALSALLPLLELPLLKGQLGFEPNARQFAHIPGRKWTQIQAFCANTDRVDLPFLEWCAGKGHLGRLMAQRSDQPVLSLEYDESLCEQGVTLAQRAGTAQSFRCQDVMHAQVSDHFTAQQHAVALHACGDLHRRLLEQAVQHRLQAVTFSPCCYHLTQQQAYQPLSRLAGQYPLALSRADLRLAVQETATAPARVKRLRAIEVGYRLAMQAVYRAQCGCDDVPPLPSCAKKIFSEGFPTFADWATQQWGIPLPSAAALAEFEREGQGAWQRLRRMELVRQLYRRPLEIYLVLDRALYLQEQGYRVSIGCFTDRQTTPRNVLIKAERPD</sequence>
<evidence type="ECO:0000313" key="3">
    <source>
        <dbReference type="Proteomes" id="UP001499988"/>
    </source>
</evidence>
<gene>
    <name evidence="2" type="ORF">GCM10023333_41450</name>
</gene>
<dbReference type="Gene3D" id="3.40.50.150">
    <property type="entry name" value="Vaccinia Virus protein VP39"/>
    <property type="match status" value="1"/>
</dbReference>
<dbReference type="PANTHER" id="PTHR13369:SF0">
    <property type="entry name" value="GLUTATHIONE S-TRANSFERASE C-TERMINAL DOMAIN-CONTAINING PROTEIN"/>
    <property type="match status" value="1"/>
</dbReference>
<organism evidence="2 3">
    <name type="scientific">Ferrimonas pelagia</name>
    <dbReference type="NCBI Taxonomy" id="1177826"/>
    <lineage>
        <taxon>Bacteria</taxon>
        <taxon>Pseudomonadati</taxon>
        <taxon>Pseudomonadota</taxon>
        <taxon>Gammaproteobacteria</taxon>
        <taxon>Alteromonadales</taxon>
        <taxon>Ferrimonadaceae</taxon>
        <taxon>Ferrimonas</taxon>
    </lineage>
</organism>
<dbReference type="SUPFAM" id="SSF53335">
    <property type="entry name" value="S-adenosyl-L-methionine-dependent methyltransferases"/>
    <property type="match status" value="1"/>
</dbReference>
<dbReference type="PANTHER" id="PTHR13369">
    <property type="match status" value="1"/>
</dbReference>
<comment type="caution">
    <text evidence="2">The sequence shown here is derived from an EMBL/GenBank/DDBJ whole genome shotgun (WGS) entry which is preliminary data.</text>
</comment>
<reference evidence="3" key="1">
    <citation type="journal article" date="2019" name="Int. J. Syst. Evol. Microbiol.">
        <title>The Global Catalogue of Microorganisms (GCM) 10K type strain sequencing project: providing services to taxonomists for standard genome sequencing and annotation.</title>
        <authorList>
            <consortium name="The Broad Institute Genomics Platform"/>
            <consortium name="The Broad Institute Genome Sequencing Center for Infectious Disease"/>
            <person name="Wu L."/>
            <person name="Ma J."/>
        </authorList>
    </citation>
    <scope>NUCLEOTIDE SEQUENCE [LARGE SCALE GENOMIC DNA]</scope>
    <source>
        <strain evidence="3">JCM 18401</strain>
    </source>
</reference>
<evidence type="ECO:0000313" key="2">
    <source>
        <dbReference type="EMBL" id="GAA4903009.1"/>
    </source>
</evidence>